<name>A0A0T6BBV7_9SCAR</name>
<organism evidence="2 3">
    <name type="scientific">Oryctes borbonicus</name>
    <dbReference type="NCBI Taxonomy" id="1629725"/>
    <lineage>
        <taxon>Eukaryota</taxon>
        <taxon>Metazoa</taxon>
        <taxon>Ecdysozoa</taxon>
        <taxon>Arthropoda</taxon>
        <taxon>Hexapoda</taxon>
        <taxon>Insecta</taxon>
        <taxon>Pterygota</taxon>
        <taxon>Neoptera</taxon>
        <taxon>Endopterygota</taxon>
        <taxon>Coleoptera</taxon>
        <taxon>Polyphaga</taxon>
        <taxon>Scarabaeiformia</taxon>
        <taxon>Scarabaeidae</taxon>
        <taxon>Dynastinae</taxon>
        <taxon>Oryctes</taxon>
    </lineage>
</organism>
<dbReference type="Proteomes" id="UP000051574">
    <property type="component" value="Unassembled WGS sequence"/>
</dbReference>
<dbReference type="PANTHER" id="PTHR23161:SF2">
    <property type="entry name" value="PROTEIN CIP2A"/>
    <property type="match status" value="1"/>
</dbReference>
<dbReference type="OrthoDB" id="73401at2759"/>
<dbReference type="InterPro" id="IPR042510">
    <property type="entry name" value="CIP2A"/>
</dbReference>
<comment type="caution">
    <text evidence="2">The sequence shown here is derived from an EMBL/GenBank/DDBJ whole genome shotgun (WGS) entry which is preliminary data.</text>
</comment>
<proteinExistence type="predicted"/>
<feature type="coiled-coil region" evidence="1">
    <location>
        <begin position="390"/>
        <end position="487"/>
    </location>
</feature>
<evidence type="ECO:0000313" key="3">
    <source>
        <dbReference type="Proteomes" id="UP000051574"/>
    </source>
</evidence>
<feature type="coiled-coil region" evidence="1">
    <location>
        <begin position="523"/>
        <end position="557"/>
    </location>
</feature>
<protein>
    <recommendedName>
        <fullName evidence="4">Protein CIP2A</fullName>
    </recommendedName>
</protein>
<keyword evidence="1" id="KW-0175">Coiled coil</keyword>
<dbReference type="PANTHER" id="PTHR23161">
    <property type="entry name" value="PROTEIN CIP2A"/>
    <property type="match status" value="1"/>
</dbReference>
<reference evidence="2 3" key="1">
    <citation type="submission" date="2015-09" db="EMBL/GenBank/DDBJ databases">
        <title>Draft genome of the scarab beetle Oryctes borbonicus.</title>
        <authorList>
            <person name="Meyer J.M."/>
            <person name="Markov G.V."/>
            <person name="Baskaran P."/>
            <person name="Herrmann M."/>
            <person name="Sommer R.J."/>
            <person name="Roedelsperger C."/>
        </authorList>
    </citation>
    <scope>NUCLEOTIDE SEQUENCE [LARGE SCALE GENOMIC DNA]</scope>
    <source>
        <strain evidence="2">OB123</strain>
        <tissue evidence="2">Whole animal</tissue>
    </source>
</reference>
<evidence type="ECO:0000256" key="1">
    <source>
        <dbReference type="SAM" id="Coils"/>
    </source>
</evidence>
<dbReference type="AlphaFoldDB" id="A0A0T6BBV7"/>
<evidence type="ECO:0008006" key="4">
    <source>
        <dbReference type="Google" id="ProtNLM"/>
    </source>
</evidence>
<accession>A0A0T6BBV7</accession>
<dbReference type="EMBL" id="LJIG01002549">
    <property type="protein sequence ID" value="KRT84391.1"/>
    <property type="molecule type" value="Genomic_DNA"/>
</dbReference>
<keyword evidence="3" id="KW-1185">Reference proteome</keyword>
<evidence type="ECO:0000313" key="2">
    <source>
        <dbReference type="EMBL" id="KRT84391.1"/>
    </source>
</evidence>
<gene>
    <name evidence="2" type="ORF">AMK59_1149</name>
</gene>
<sequence>MYGKVPLESLVKLTEVTFKSMIEAFKAKNSILLRHIIEFFLDIKMQDGRRNFIMLYEQYDMEVSRLLDSIENNLMCAGDASEHDPECISLVLKFLHSLVELKLSKLVPFYERLVRISLGWLQSEAVSTQALVILRTIALQDVGASILEPILNSNNSLSLLLLELEHKTDEIPTNLEYNKKLSSLMELLLSLLKVASLKEKVLSIVKEGHVFKIFNPLLGDKSPRHRANDVDTTSKEAVTLYIISLTLIYEMSKYSVVWEEVYSSLIQHKQMHMVLAQGFYGGSAHTRNFILGLASSSNFPRESLAATMVEIQPTIQLETKSENNLQHTDSFYIPTMSVAQSEKLEEVLSKLREAVNQNNLLNSATSDVMELYEYKLASMGHAERAAVASVEAASQRCTHLQHRIAQLTAELSRTHQLLFHSQQCQGDLTKDRDSLLERNRELANRLEAEKGRSKAVTSQLLIKERYLQEKEQMLEETSKKLKEVDAMRISLDEQNGALKSVISKLELNLGKMEKAYKKKDELYVSANANVDHMKSQITQMEKQLLQTQAELSTKSEQLAEVTSELLCKKQIIDTITQLTNANH</sequence>